<keyword evidence="1" id="KW-0812">Transmembrane</keyword>
<keyword evidence="1" id="KW-0472">Membrane</keyword>
<dbReference type="Proteomes" id="UP000217986">
    <property type="component" value="Unassembled WGS sequence"/>
</dbReference>
<evidence type="ECO:0000256" key="1">
    <source>
        <dbReference type="SAM" id="Phobius"/>
    </source>
</evidence>
<accession>A0A2A2ELL6</accession>
<comment type="caution">
    <text evidence="2">The sequence shown here is derived from an EMBL/GenBank/DDBJ whole genome shotgun (WGS) entry which is preliminary data.</text>
</comment>
<keyword evidence="1" id="KW-1133">Transmembrane helix</keyword>
<proteinExistence type="predicted"/>
<gene>
    <name evidence="2" type="ORF">B1400_0422</name>
</gene>
<keyword evidence="3" id="KW-1185">Reference proteome</keyword>
<dbReference type="EMBL" id="MVOG01000005">
    <property type="protein sequence ID" value="PAU69887.1"/>
    <property type="molecule type" value="Genomic_DNA"/>
</dbReference>
<sequence>MQWQGRILAASVVDVMHMAVVFALAGGAVAHIRVVGA</sequence>
<protein>
    <submittedName>
        <fullName evidence="2">Uncharacterized protein</fullName>
    </submittedName>
</protein>
<organism evidence="2 3">
    <name type="scientific">Bifidobacterium italicum</name>
    <dbReference type="NCBI Taxonomy" id="1960968"/>
    <lineage>
        <taxon>Bacteria</taxon>
        <taxon>Bacillati</taxon>
        <taxon>Actinomycetota</taxon>
        <taxon>Actinomycetes</taxon>
        <taxon>Bifidobacteriales</taxon>
        <taxon>Bifidobacteriaceae</taxon>
        <taxon>Bifidobacterium</taxon>
    </lineage>
</organism>
<feature type="transmembrane region" description="Helical" evidence="1">
    <location>
        <begin position="7"/>
        <end position="32"/>
    </location>
</feature>
<reference evidence="2 3" key="1">
    <citation type="journal article" date="2017" name="ISME J.">
        <title>Unveiling bifidobacterial biogeography across the mammalian branch of the tree of life.</title>
        <authorList>
            <person name="Milani C."/>
            <person name="Mangifesta M."/>
            <person name="Mancabelli L."/>
            <person name="Lugli G.A."/>
            <person name="James K."/>
            <person name="Duranti S."/>
            <person name="Turroni F."/>
            <person name="Ferrario C."/>
            <person name="Ossiprandi M.C."/>
            <person name="van Sinderen D."/>
            <person name="Ventura M."/>
        </authorList>
    </citation>
    <scope>NUCLEOTIDE SEQUENCE [LARGE SCALE GENOMIC DNA]</scope>
    <source>
        <strain evidence="2 3">70</strain>
    </source>
</reference>
<name>A0A2A2ELL6_9BIFI</name>
<dbReference type="AlphaFoldDB" id="A0A2A2ELL6"/>
<evidence type="ECO:0000313" key="2">
    <source>
        <dbReference type="EMBL" id="PAU69887.1"/>
    </source>
</evidence>
<evidence type="ECO:0000313" key="3">
    <source>
        <dbReference type="Proteomes" id="UP000217986"/>
    </source>
</evidence>